<evidence type="ECO:0000313" key="3">
    <source>
        <dbReference type="Proteomes" id="UP001221757"/>
    </source>
</evidence>
<evidence type="ECO:0000256" key="1">
    <source>
        <dbReference type="SAM" id="MobiDB-lite"/>
    </source>
</evidence>
<evidence type="ECO:0000313" key="2">
    <source>
        <dbReference type="EMBL" id="KAJ7698333.1"/>
    </source>
</evidence>
<gene>
    <name evidence="2" type="ORF">B0H17DRAFT_1129861</name>
</gene>
<comment type="caution">
    <text evidence="2">The sequence shown here is derived from an EMBL/GenBank/DDBJ whole genome shotgun (WGS) entry which is preliminary data.</text>
</comment>
<reference evidence="2" key="1">
    <citation type="submission" date="2023-03" db="EMBL/GenBank/DDBJ databases">
        <title>Massive genome expansion in bonnet fungi (Mycena s.s.) driven by repeated elements and novel gene families across ecological guilds.</title>
        <authorList>
            <consortium name="Lawrence Berkeley National Laboratory"/>
            <person name="Harder C.B."/>
            <person name="Miyauchi S."/>
            <person name="Viragh M."/>
            <person name="Kuo A."/>
            <person name="Thoen E."/>
            <person name="Andreopoulos B."/>
            <person name="Lu D."/>
            <person name="Skrede I."/>
            <person name="Drula E."/>
            <person name="Henrissat B."/>
            <person name="Morin E."/>
            <person name="Kohler A."/>
            <person name="Barry K."/>
            <person name="LaButti K."/>
            <person name="Morin E."/>
            <person name="Salamov A."/>
            <person name="Lipzen A."/>
            <person name="Mereny Z."/>
            <person name="Hegedus B."/>
            <person name="Baldrian P."/>
            <person name="Stursova M."/>
            <person name="Weitz H."/>
            <person name="Taylor A."/>
            <person name="Grigoriev I.V."/>
            <person name="Nagy L.G."/>
            <person name="Martin F."/>
            <person name="Kauserud H."/>
        </authorList>
    </citation>
    <scope>NUCLEOTIDE SEQUENCE</scope>
    <source>
        <strain evidence="2">CBHHK067</strain>
    </source>
</reference>
<dbReference type="EMBL" id="JARKIE010000026">
    <property type="protein sequence ID" value="KAJ7698333.1"/>
    <property type="molecule type" value="Genomic_DNA"/>
</dbReference>
<keyword evidence="3" id="KW-1185">Reference proteome</keyword>
<feature type="compositionally biased region" description="Polar residues" evidence="1">
    <location>
        <begin position="81"/>
        <end position="96"/>
    </location>
</feature>
<name>A0AAD7GMT5_MYCRO</name>
<proteinExistence type="predicted"/>
<feature type="region of interest" description="Disordered" evidence="1">
    <location>
        <begin position="81"/>
        <end position="114"/>
    </location>
</feature>
<dbReference type="AlphaFoldDB" id="A0AAD7GMT5"/>
<accession>A0AAD7GMT5</accession>
<protein>
    <submittedName>
        <fullName evidence="2">Uncharacterized protein</fullName>
    </submittedName>
</protein>
<dbReference type="Proteomes" id="UP001221757">
    <property type="component" value="Unassembled WGS sequence"/>
</dbReference>
<organism evidence="2 3">
    <name type="scientific">Mycena rosella</name>
    <name type="common">Pink bonnet</name>
    <name type="synonym">Agaricus rosellus</name>
    <dbReference type="NCBI Taxonomy" id="1033263"/>
    <lineage>
        <taxon>Eukaryota</taxon>
        <taxon>Fungi</taxon>
        <taxon>Dikarya</taxon>
        <taxon>Basidiomycota</taxon>
        <taxon>Agaricomycotina</taxon>
        <taxon>Agaricomycetes</taxon>
        <taxon>Agaricomycetidae</taxon>
        <taxon>Agaricales</taxon>
        <taxon>Marasmiineae</taxon>
        <taxon>Mycenaceae</taxon>
        <taxon>Mycena</taxon>
    </lineage>
</organism>
<sequence>MYKGSISPAFISLISPGILGFKPFKLPLQHSGTAGVPKTRMLPVFRPSGQHMLPQFLAYAMIVDETPPASGYYQSLDAVPSSEQFSSGQHSKNGQNGVVDHRLEDNAADGIDTA</sequence>